<proteinExistence type="predicted"/>
<accession>A0AC59Z741</accession>
<name>A0AC59Z741_RANTA</name>
<dbReference type="EMBL" id="OX596109">
    <property type="protein sequence ID" value="CAN0277085.1"/>
    <property type="molecule type" value="Genomic_DNA"/>
</dbReference>
<dbReference type="Proteomes" id="UP001162501">
    <property type="component" value="Chromosome 25"/>
</dbReference>
<evidence type="ECO:0000313" key="1">
    <source>
        <dbReference type="EMBL" id="CAN0277085.1"/>
    </source>
</evidence>
<gene>
    <name evidence="1" type="ORF">MRATA1EN22A_LOCUS14781</name>
</gene>
<reference evidence="1" key="1">
    <citation type="submission" date="2023-05" db="EMBL/GenBank/DDBJ databases">
        <authorList>
            <consortium name="ELIXIR-Norway"/>
        </authorList>
    </citation>
    <scope>NUCLEOTIDE SEQUENCE</scope>
</reference>
<protein>
    <submittedName>
        <fullName evidence="1">Uncharacterized protein</fullName>
    </submittedName>
</protein>
<reference evidence="1" key="2">
    <citation type="submission" date="2025-03" db="EMBL/GenBank/DDBJ databases">
        <authorList>
            <consortium name="ELIXIR-Norway"/>
            <consortium name="Elixir Norway"/>
        </authorList>
    </citation>
    <scope>NUCLEOTIDE SEQUENCE</scope>
</reference>
<organism evidence="1 2">
    <name type="scientific">Rangifer tarandus platyrhynchus</name>
    <name type="common">Svalbard reindeer</name>
    <dbReference type="NCBI Taxonomy" id="3082113"/>
    <lineage>
        <taxon>Eukaryota</taxon>
        <taxon>Metazoa</taxon>
        <taxon>Chordata</taxon>
        <taxon>Craniata</taxon>
        <taxon>Vertebrata</taxon>
        <taxon>Euteleostomi</taxon>
        <taxon>Mammalia</taxon>
        <taxon>Eutheria</taxon>
        <taxon>Laurasiatheria</taxon>
        <taxon>Artiodactyla</taxon>
        <taxon>Ruminantia</taxon>
        <taxon>Pecora</taxon>
        <taxon>Cervidae</taxon>
        <taxon>Odocoileinae</taxon>
        <taxon>Rangifer</taxon>
    </lineage>
</organism>
<evidence type="ECO:0000313" key="2">
    <source>
        <dbReference type="Proteomes" id="UP001162501"/>
    </source>
</evidence>
<sequence length="91" mass="9964">MSTTRPAAGGGGYSANDGGSRAGPPRPVARRTPWPHLLPRGPELTPQRAHPRQGCQGAKQECLSNSEEVLPPHRTLRDFYFLLVNQDVNQH</sequence>